<comment type="catalytic activity">
    <reaction evidence="10">
        <text>alpha-D-mannose 1-phosphate = D-mannose 6-phosphate</text>
        <dbReference type="Rhea" id="RHEA:11140"/>
        <dbReference type="ChEBI" id="CHEBI:58409"/>
        <dbReference type="ChEBI" id="CHEBI:58735"/>
        <dbReference type="EC" id="5.4.2.8"/>
    </reaction>
</comment>
<comment type="pathway">
    <text evidence="2 10">Nucleotide-sugar biosynthesis; GDP-alpha-D-mannose biosynthesis; alpha-D-mannose 1-phosphate from D-fructose 6-phosphate: step 2/2.</text>
</comment>
<dbReference type="Gene3D" id="3.40.50.1000">
    <property type="entry name" value="HAD superfamily/HAD-like"/>
    <property type="match status" value="1"/>
</dbReference>
<comment type="subcellular location">
    <subcellularLocation>
        <location evidence="1 10">Cytoplasm</location>
    </subcellularLocation>
</comment>
<evidence type="ECO:0000313" key="13">
    <source>
        <dbReference type="Proteomes" id="UP001164746"/>
    </source>
</evidence>
<evidence type="ECO:0000256" key="10">
    <source>
        <dbReference type="RuleBase" id="RU361118"/>
    </source>
</evidence>
<evidence type="ECO:0000256" key="5">
    <source>
        <dbReference type="ARBA" id="ARBA00012730"/>
    </source>
</evidence>
<dbReference type="InterPro" id="IPR036412">
    <property type="entry name" value="HAD-like_sf"/>
</dbReference>
<accession>A0ABY7DHL3</accession>
<dbReference type="InterPro" id="IPR043169">
    <property type="entry name" value="PMM_cap"/>
</dbReference>
<dbReference type="EMBL" id="CP111013">
    <property type="protein sequence ID" value="WAQ97169.1"/>
    <property type="molecule type" value="Genomic_DNA"/>
</dbReference>
<dbReference type="InterPro" id="IPR005002">
    <property type="entry name" value="PMM"/>
</dbReference>
<keyword evidence="6 10" id="KW-0963">Cytoplasm</keyword>
<name>A0ABY7DHL3_MYAAR</name>
<protein>
    <recommendedName>
        <fullName evidence="5 10">Phosphomannomutase</fullName>
        <ecNumber evidence="5 10">5.4.2.8</ecNumber>
    </recommendedName>
</protein>
<dbReference type="EC" id="5.4.2.8" evidence="5 10"/>
<evidence type="ECO:0000256" key="7">
    <source>
        <dbReference type="ARBA" id="ARBA00022723"/>
    </source>
</evidence>
<organism evidence="12 13">
    <name type="scientific">Mya arenaria</name>
    <name type="common">Soft-shell clam</name>
    <dbReference type="NCBI Taxonomy" id="6604"/>
    <lineage>
        <taxon>Eukaryota</taxon>
        <taxon>Metazoa</taxon>
        <taxon>Spiralia</taxon>
        <taxon>Lophotrochozoa</taxon>
        <taxon>Mollusca</taxon>
        <taxon>Bivalvia</taxon>
        <taxon>Autobranchia</taxon>
        <taxon>Heteroconchia</taxon>
        <taxon>Euheterodonta</taxon>
        <taxon>Imparidentia</taxon>
        <taxon>Neoheterodontei</taxon>
        <taxon>Myida</taxon>
        <taxon>Myoidea</taxon>
        <taxon>Myidae</taxon>
        <taxon>Mya</taxon>
    </lineage>
</organism>
<evidence type="ECO:0000256" key="11">
    <source>
        <dbReference type="SAM" id="MobiDB-lite"/>
    </source>
</evidence>
<evidence type="ECO:0000313" key="12">
    <source>
        <dbReference type="EMBL" id="WAQ97169.1"/>
    </source>
</evidence>
<evidence type="ECO:0000256" key="8">
    <source>
        <dbReference type="ARBA" id="ARBA00022842"/>
    </source>
</evidence>
<keyword evidence="9 10" id="KW-0413">Isomerase</keyword>
<comment type="subunit">
    <text evidence="4 10">Homodimer.</text>
</comment>
<evidence type="ECO:0000256" key="9">
    <source>
        <dbReference type="ARBA" id="ARBA00023235"/>
    </source>
</evidence>
<comment type="similarity">
    <text evidence="3 10">Belongs to the eukaryotic PMM family.</text>
</comment>
<gene>
    <name evidence="12" type="ORF">MAR_029859</name>
</gene>
<evidence type="ECO:0000256" key="2">
    <source>
        <dbReference type="ARBA" id="ARBA00004699"/>
    </source>
</evidence>
<comment type="function">
    <text evidence="10">Involved in the synthesis of the GDP-mannose and dolichol-phosphate-mannose required for a number of critical mannosyl transfer reactions.</text>
</comment>
<evidence type="ECO:0000256" key="4">
    <source>
        <dbReference type="ARBA" id="ARBA00011738"/>
    </source>
</evidence>
<feature type="compositionally biased region" description="Polar residues" evidence="11">
    <location>
        <begin position="212"/>
        <end position="232"/>
    </location>
</feature>
<dbReference type="PANTHER" id="PTHR10466:SF0">
    <property type="entry name" value="PHOSPHOMANNOMUTASE"/>
    <property type="match status" value="1"/>
</dbReference>
<dbReference type="InterPro" id="IPR023214">
    <property type="entry name" value="HAD_sf"/>
</dbReference>
<keyword evidence="13" id="KW-1185">Reference proteome</keyword>
<dbReference type="InterPro" id="IPR006379">
    <property type="entry name" value="HAD-SF_hydro_IIB"/>
</dbReference>
<evidence type="ECO:0000256" key="1">
    <source>
        <dbReference type="ARBA" id="ARBA00004496"/>
    </source>
</evidence>
<sequence length="232" mass="26075">MNRDTQTLILFDVDGTLTAARKVIEPVMAQFLQELRKKVKVGLVGGSDLVKIAEQMGGDDVIHHFDYVFAENGLVAYKDGVQIGQQNLLKHMGEEILQRVINFSLQYLSQLTLPAKRGTFIEFRSSMLNICPVGRSCSQAERDEFGIYDQEHKIREKFKAALQKEFAGCGLEFAIGGQISLDVYPTGWNKTFCLQFGGNDHEIFEDPRTIGHSVTSPEDTRKQVTATMETEH</sequence>
<dbReference type="SUPFAM" id="SSF56784">
    <property type="entry name" value="HAD-like"/>
    <property type="match status" value="1"/>
</dbReference>
<keyword evidence="8" id="KW-0460">Magnesium</keyword>
<feature type="region of interest" description="Disordered" evidence="11">
    <location>
        <begin position="209"/>
        <end position="232"/>
    </location>
</feature>
<dbReference type="CDD" id="cd02585">
    <property type="entry name" value="HAD_PMM"/>
    <property type="match status" value="1"/>
</dbReference>
<proteinExistence type="inferred from homology"/>
<dbReference type="NCBIfam" id="TIGR01484">
    <property type="entry name" value="HAD-SF-IIB"/>
    <property type="match status" value="1"/>
</dbReference>
<evidence type="ECO:0000256" key="6">
    <source>
        <dbReference type="ARBA" id="ARBA00022490"/>
    </source>
</evidence>
<dbReference type="Gene3D" id="3.30.1240.20">
    <property type="match status" value="1"/>
</dbReference>
<keyword evidence="7" id="KW-0479">Metal-binding</keyword>
<evidence type="ECO:0000256" key="3">
    <source>
        <dbReference type="ARBA" id="ARBA00009736"/>
    </source>
</evidence>
<reference evidence="12" key="1">
    <citation type="submission" date="2022-11" db="EMBL/GenBank/DDBJ databases">
        <title>Centuries of genome instability and evolution in soft-shell clam transmissible cancer (bioRxiv).</title>
        <authorList>
            <person name="Hart S.F.M."/>
            <person name="Yonemitsu M.A."/>
            <person name="Giersch R.M."/>
            <person name="Beal B.F."/>
            <person name="Arriagada G."/>
            <person name="Davis B.W."/>
            <person name="Ostrander E.A."/>
            <person name="Goff S.P."/>
            <person name="Metzger M.J."/>
        </authorList>
    </citation>
    <scope>NUCLEOTIDE SEQUENCE</scope>
    <source>
        <strain evidence="12">MELC-2E11</strain>
        <tissue evidence="12">Siphon/mantle</tissue>
    </source>
</reference>
<dbReference type="Proteomes" id="UP001164746">
    <property type="component" value="Chromosome 2"/>
</dbReference>
<dbReference type="Pfam" id="PF03332">
    <property type="entry name" value="PMM"/>
    <property type="match status" value="2"/>
</dbReference>
<dbReference type="PANTHER" id="PTHR10466">
    <property type="entry name" value="PHOSPHOMANNOMUTASE"/>
    <property type="match status" value="1"/>
</dbReference>